<accession>A0ABP3PK69</accession>
<sequence length="126" mass="12738">MPARFRSMPAALAVLAAVVPAMTARAQTAGTGCSELAARYDEAIRTADGLVMAAVEHALKASDTSGALKQLGLGGQGVSPEQAVRRGALAALPPTTQGAVAIYLLRANTAMQALVWKGCPPPGGQN</sequence>
<organism evidence="2 3">
    <name type="scientific">Craurococcus roseus</name>
    <dbReference type="NCBI Taxonomy" id="77585"/>
    <lineage>
        <taxon>Bacteria</taxon>
        <taxon>Pseudomonadati</taxon>
        <taxon>Pseudomonadota</taxon>
        <taxon>Alphaproteobacteria</taxon>
        <taxon>Acetobacterales</taxon>
        <taxon>Acetobacteraceae</taxon>
        <taxon>Craurococcus</taxon>
    </lineage>
</organism>
<dbReference type="Proteomes" id="UP001501588">
    <property type="component" value="Unassembled WGS sequence"/>
</dbReference>
<feature type="signal peptide" evidence="1">
    <location>
        <begin position="1"/>
        <end position="26"/>
    </location>
</feature>
<name>A0ABP3PK69_9PROT</name>
<keyword evidence="1" id="KW-0732">Signal</keyword>
<comment type="caution">
    <text evidence="2">The sequence shown here is derived from an EMBL/GenBank/DDBJ whole genome shotgun (WGS) entry which is preliminary data.</text>
</comment>
<evidence type="ECO:0000256" key="1">
    <source>
        <dbReference type="SAM" id="SignalP"/>
    </source>
</evidence>
<evidence type="ECO:0000313" key="3">
    <source>
        <dbReference type="Proteomes" id="UP001501588"/>
    </source>
</evidence>
<gene>
    <name evidence="2" type="ORF">GCM10009416_00370</name>
</gene>
<keyword evidence="3" id="KW-1185">Reference proteome</keyword>
<dbReference type="EMBL" id="BAAAFZ010000001">
    <property type="protein sequence ID" value="GAA0566346.1"/>
    <property type="molecule type" value="Genomic_DNA"/>
</dbReference>
<feature type="chain" id="PRO_5046688309" evidence="1">
    <location>
        <begin position="27"/>
        <end position="126"/>
    </location>
</feature>
<reference evidence="3" key="1">
    <citation type="journal article" date="2019" name="Int. J. Syst. Evol. Microbiol.">
        <title>The Global Catalogue of Microorganisms (GCM) 10K type strain sequencing project: providing services to taxonomists for standard genome sequencing and annotation.</title>
        <authorList>
            <consortium name="The Broad Institute Genomics Platform"/>
            <consortium name="The Broad Institute Genome Sequencing Center for Infectious Disease"/>
            <person name="Wu L."/>
            <person name="Ma J."/>
        </authorList>
    </citation>
    <scope>NUCLEOTIDE SEQUENCE [LARGE SCALE GENOMIC DNA]</scope>
    <source>
        <strain evidence="3">JCM 9933</strain>
    </source>
</reference>
<evidence type="ECO:0000313" key="2">
    <source>
        <dbReference type="EMBL" id="GAA0566346.1"/>
    </source>
</evidence>
<dbReference type="RefSeq" id="WP_343893104.1">
    <property type="nucleotide sequence ID" value="NZ_BAAAFZ010000001.1"/>
</dbReference>
<protein>
    <submittedName>
        <fullName evidence="2">Uncharacterized protein</fullName>
    </submittedName>
</protein>
<proteinExistence type="predicted"/>